<dbReference type="GO" id="GO:0005975">
    <property type="term" value="P:carbohydrate metabolic process"/>
    <property type="evidence" value="ECO:0007669"/>
    <property type="project" value="InterPro"/>
</dbReference>
<dbReference type="GO" id="GO:0004553">
    <property type="term" value="F:hydrolase activity, hydrolyzing O-glycosyl compounds"/>
    <property type="evidence" value="ECO:0007669"/>
    <property type="project" value="InterPro"/>
</dbReference>
<evidence type="ECO:0000256" key="5">
    <source>
        <dbReference type="RuleBase" id="RU361187"/>
    </source>
</evidence>
<dbReference type="CDD" id="cd08984">
    <property type="entry name" value="GH43-like"/>
    <property type="match status" value="1"/>
</dbReference>
<evidence type="ECO:0000313" key="7">
    <source>
        <dbReference type="EMBL" id="SFU39012.1"/>
    </source>
</evidence>
<accession>A0A1I7FS09</accession>
<evidence type="ECO:0000256" key="1">
    <source>
        <dbReference type="ARBA" id="ARBA00004834"/>
    </source>
</evidence>
<evidence type="ECO:0000256" key="2">
    <source>
        <dbReference type="ARBA" id="ARBA00009865"/>
    </source>
</evidence>
<name>A0A1I7FS09_9FLAO</name>
<dbReference type="OrthoDB" id="9759709at2"/>
<evidence type="ECO:0000313" key="8">
    <source>
        <dbReference type="Proteomes" id="UP000199138"/>
    </source>
</evidence>
<keyword evidence="6" id="KW-0732">Signal</keyword>
<dbReference type="PANTHER" id="PTHR43301:SF3">
    <property type="entry name" value="ARABINAN ENDO-1,5-ALPHA-L-ARABINOSIDASE A-RELATED"/>
    <property type="match status" value="1"/>
</dbReference>
<dbReference type="InterPro" id="IPR050727">
    <property type="entry name" value="GH43_arabinanases"/>
</dbReference>
<keyword evidence="4 5" id="KW-0326">Glycosidase</keyword>
<protein>
    <submittedName>
        <fullName evidence="7">Glycosyl hydrolases family 43</fullName>
    </submittedName>
</protein>
<keyword evidence="8" id="KW-1185">Reference proteome</keyword>
<sequence>MMKKLLTLFCCIATLSAIAQHGFKADKPIFVDPIEDGAADPAIVFNRNKNKYFMFYTNRRAKTENLGGVAWVHGTKIGMASSINGAHWKYEGTCTFEGFNEIPENEITYWAPDVVYHKGLYHMYVTIVPGIFEGWYHPRFIAHYTSKNLTNWKFQSKLTLASERCIDASVFQLPNGNWRMYYNNENDNKSMYYADSPNLYDWKDCGKKVIDTRGEGAKIFQWKGTNWMIIDSWKGLSVFQSDDLEHWHIQEKRILETPGTGKDDAVKGGHADVIVQDDKAYIFYFTHPGRTPENNGIDNHNTRRSVIQIAALTYTNGVISCDRNKNVSINLNPIK</sequence>
<dbReference type="Gene3D" id="2.115.10.20">
    <property type="entry name" value="Glycosyl hydrolase domain, family 43"/>
    <property type="match status" value="1"/>
</dbReference>
<organism evidence="7 8">
    <name type="scientific">Pustulibacterium marinum</name>
    <dbReference type="NCBI Taxonomy" id="1224947"/>
    <lineage>
        <taxon>Bacteria</taxon>
        <taxon>Pseudomonadati</taxon>
        <taxon>Bacteroidota</taxon>
        <taxon>Flavobacteriia</taxon>
        <taxon>Flavobacteriales</taxon>
        <taxon>Flavobacteriaceae</taxon>
        <taxon>Pustulibacterium</taxon>
    </lineage>
</organism>
<evidence type="ECO:0000256" key="3">
    <source>
        <dbReference type="ARBA" id="ARBA00022801"/>
    </source>
</evidence>
<dbReference type="InterPro" id="IPR023296">
    <property type="entry name" value="Glyco_hydro_beta-prop_sf"/>
</dbReference>
<comment type="pathway">
    <text evidence="1">Glycan metabolism; L-arabinan degradation.</text>
</comment>
<evidence type="ECO:0000256" key="4">
    <source>
        <dbReference type="ARBA" id="ARBA00023295"/>
    </source>
</evidence>
<dbReference type="PANTHER" id="PTHR43301">
    <property type="entry name" value="ARABINAN ENDO-1,5-ALPHA-L-ARABINOSIDASE"/>
    <property type="match status" value="1"/>
</dbReference>
<dbReference type="AlphaFoldDB" id="A0A1I7FS09"/>
<dbReference type="InterPro" id="IPR006710">
    <property type="entry name" value="Glyco_hydro_43"/>
</dbReference>
<reference evidence="7 8" key="1">
    <citation type="submission" date="2016-10" db="EMBL/GenBank/DDBJ databases">
        <authorList>
            <person name="de Groot N.N."/>
        </authorList>
    </citation>
    <scope>NUCLEOTIDE SEQUENCE [LARGE SCALE GENOMIC DNA]</scope>
    <source>
        <strain evidence="7 8">CGMCC 1.12333</strain>
    </source>
</reference>
<dbReference type="STRING" id="1224947.SAMN05216480_102176"/>
<dbReference type="SUPFAM" id="SSF75005">
    <property type="entry name" value="Arabinanase/levansucrase/invertase"/>
    <property type="match status" value="1"/>
</dbReference>
<feature type="chain" id="PRO_5011768566" evidence="6">
    <location>
        <begin position="20"/>
        <end position="335"/>
    </location>
</feature>
<dbReference type="Pfam" id="PF04616">
    <property type="entry name" value="Glyco_hydro_43"/>
    <property type="match status" value="1"/>
</dbReference>
<proteinExistence type="inferred from homology"/>
<dbReference type="Proteomes" id="UP000199138">
    <property type="component" value="Unassembled WGS sequence"/>
</dbReference>
<keyword evidence="3 5" id="KW-0378">Hydrolase</keyword>
<dbReference type="EMBL" id="FPBK01000002">
    <property type="protein sequence ID" value="SFU39012.1"/>
    <property type="molecule type" value="Genomic_DNA"/>
</dbReference>
<gene>
    <name evidence="7" type="ORF">SAMN05216480_102176</name>
</gene>
<feature type="signal peptide" evidence="6">
    <location>
        <begin position="1"/>
        <end position="19"/>
    </location>
</feature>
<comment type="similarity">
    <text evidence="2 5">Belongs to the glycosyl hydrolase 43 family.</text>
</comment>
<evidence type="ECO:0000256" key="6">
    <source>
        <dbReference type="SAM" id="SignalP"/>
    </source>
</evidence>